<sequence length="442" mass="48399">MTTCVALRRGAFGLVRRRSSTIECLASDTNISACRRLPTLLRCEALQTPPPVAPWTTLACADEPFACAPLAHRDLVRRLDNATATPTITAAVTVVRPDSVSDQSCLPTIALGVALALACTLLLVLVRRRFLQTPVDTDSMVVLSTEKHRVELTPPILGSTAFAETLAVDMGDVVLYRIDTAKVTATATTLAAGEFTDIMLGAYQGSPVAIKRLSPTCKRDRTHIVLNLQHELLLHSTLESPYLVQVLGCTWVRRFDLALVKEFMAGGDLRSLYQRQRLDVPSQLCIAKDVALGLRHLHALSLRHARLSSSHVLVDLSGHAKLIGHGLDGSCDALLLGSERFRWVAPEVLHGDVVTEAADLYAFGTLLWEMDQHDAPFAAYQEAQGWTAAQMMEKVRRNRRLPLPFSATCPNTMRDVALQCMAFDPSDRMSALDVCIRLDSLS</sequence>
<dbReference type="EMBL" id="JH767196">
    <property type="protein sequence ID" value="EQC28272.1"/>
    <property type="molecule type" value="Genomic_DNA"/>
</dbReference>
<dbReference type="InterPro" id="IPR011009">
    <property type="entry name" value="Kinase-like_dom_sf"/>
</dbReference>
<keyword evidence="3" id="KW-0418">Kinase</keyword>
<feature type="transmembrane region" description="Helical" evidence="1">
    <location>
        <begin position="106"/>
        <end position="126"/>
    </location>
</feature>
<feature type="domain" description="Protein kinase" evidence="2">
    <location>
        <begin position="184"/>
        <end position="442"/>
    </location>
</feature>
<dbReference type="PROSITE" id="PS50011">
    <property type="entry name" value="PROTEIN_KINASE_DOM"/>
    <property type="match status" value="1"/>
</dbReference>
<keyword evidence="1" id="KW-0472">Membrane</keyword>
<organism evidence="3 4">
    <name type="scientific">Saprolegnia diclina (strain VS20)</name>
    <dbReference type="NCBI Taxonomy" id="1156394"/>
    <lineage>
        <taxon>Eukaryota</taxon>
        <taxon>Sar</taxon>
        <taxon>Stramenopiles</taxon>
        <taxon>Oomycota</taxon>
        <taxon>Saprolegniomycetes</taxon>
        <taxon>Saprolegniales</taxon>
        <taxon>Saprolegniaceae</taxon>
        <taxon>Saprolegnia</taxon>
    </lineage>
</organism>
<dbReference type="OrthoDB" id="163159at2759"/>
<dbReference type="PANTHER" id="PTHR44329">
    <property type="entry name" value="SERINE/THREONINE-PROTEIN KINASE TNNI3K-RELATED"/>
    <property type="match status" value="1"/>
</dbReference>
<dbReference type="Proteomes" id="UP000030762">
    <property type="component" value="Unassembled WGS sequence"/>
</dbReference>
<dbReference type="InParanoid" id="T0RF34"/>
<dbReference type="RefSeq" id="XP_008618276.1">
    <property type="nucleotide sequence ID" value="XM_008620054.1"/>
</dbReference>
<dbReference type="Pfam" id="PF07714">
    <property type="entry name" value="PK_Tyr_Ser-Thr"/>
    <property type="match status" value="1"/>
</dbReference>
<dbReference type="eggNOG" id="KOG0192">
    <property type="taxonomic scope" value="Eukaryota"/>
</dbReference>
<dbReference type="VEuPathDB" id="FungiDB:SDRG_13953"/>
<dbReference type="AlphaFoldDB" id="T0RF34"/>
<dbReference type="InterPro" id="IPR051681">
    <property type="entry name" value="Ser/Thr_Kinases-Pseudokinases"/>
</dbReference>
<evidence type="ECO:0000259" key="2">
    <source>
        <dbReference type="PROSITE" id="PS50011"/>
    </source>
</evidence>
<protein>
    <submittedName>
        <fullName evidence="3">TKL protein kinase</fullName>
    </submittedName>
</protein>
<name>T0RF34_SAPDV</name>
<dbReference type="InterPro" id="IPR000719">
    <property type="entry name" value="Prot_kinase_dom"/>
</dbReference>
<dbReference type="Gene3D" id="1.10.510.10">
    <property type="entry name" value="Transferase(Phosphotransferase) domain 1"/>
    <property type="match status" value="1"/>
</dbReference>
<dbReference type="SUPFAM" id="SSF56112">
    <property type="entry name" value="Protein kinase-like (PK-like)"/>
    <property type="match status" value="1"/>
</dbReference>
<dbReference type="Gene3D" id="3.30.200.20">
    <property type="entry name" value="Phosphorylase Kinase, domain 1"/>
    <property type="match status" value="1"/>
</dbReference>
<dbReference type="GO" id="GO:0004674">
    <property type="term" value="F:protein serine/threonine kinase activity"/>
    <property type="evidence" value="ECO:0007669"/>
    <property type="project" value="TreeGrafter"/>
</dbReference>
<reference evidence="3 4" key="1">
    <citation type="submission" date="2012-04" db="EMBL/GenBank/DDBJ databases">
        <title>The Genome Sequence of Saprolegnia declina VS20.</title>
        <authorList>
            <consortium name="The Broad Institute Genome Sequencing Platform"/>
            <person name="Russ C."/>
            <person name="Nusbaum C."/>
            <person name="Tyler B."/>
            <person name="van West P."/>
            <person name="Dieguez-Uribeondo J."/>
            <person name="de Bruijn I."/>
            <person name="Tripathy S."/>
            <person name="Jiang R."/>
            <person name="Young S.K."/>
            <person name="Zeng Q."/>
            <person name="Gargeya S."/>
            <person name="Fitzgerald M."/>
            <person name="Haas B."/>
            <person name="Abouelleil A."/>
            <person name="Alvarado L."/>
            <person name="Arachchi H.M."/>
            <person name="Berlin A."/>
            <person name="Chapman S.B."/>
            <person name="Goldberg J."/>
            <person name="Griggs A."/>
            <person name="Gujja S."/>
            <person name="Hansen M."/>
            <person name="Howarth C."/>
            <person name="Imamovic A."/>
            <person name="Larimer J."/>
            <person name="McCowen C."/>
            <person name="Montmayeur A."/>
            <person name="Murphy C."/>
            <person name="Neiman D."/>
            <person name="Pearson M."/>
            <person name="Priest M."/>
            <person name="Roberts A."/>
            <person name="Saif S."/>
            <person name="Shea T."/>
            <person name="Sisk P."/>
            <person name="Sykes S."/>
            <person name="Wortman J."/>
            <person name="Nusbaum C."/>
            <person name="Birren B."/>
        </authorList>
    </citation>
    <scope>NUCLEOTIDE SEQUENCE [LARGE SCALE GENOMIC DNA]</scope>
    <source>
        <strain evidence="3 4">VS20</strain>
    </source>
</reference>
<dbReference type="InterPro" id="IPR001245">
    <property type="entry name" value="Ser-Thr/Tyr_kinase_cat_dom"/>
</dbReference>
<gene>
    <name evidence="3" type="ORF">SDRG_13953</name>
</gene>
<dbReference type="GeneID" id="19954680"/>
<accession>T0RF34</accession>
<dbReference type="PANTHER" id="PTHR44329:SF214">
    <property type="entry name" value="PROTEIN KINASE DOMAIN-CONTAINING PROTEIN"/>
    <property type="match status" value="1"/>
</dbReference>
<proteinExistence type="predicted"/>
<keyword evidence="1" id="KW-1133">Transmembrane helix</keyword>
<evidence type="ECO:0000256" key="1">
    <source>
        <dbReference type="SAM" id="Phobius"/>
    </source>
</evidence>
<keyword evidence="1" id="KW-0812">Transmembrane</keyword>
<keyword evidence="4" id="KW-1185">Reference proteome</keyword>
<evidence type="ECO:0000313" key="3">
    <source>
        <dbReference type="EMBL" id="EQC28272.1"/>
    </source>
</evidence>
<keyword evidence="3" id="KW-0808">Transferase</keyword>
<dbReference type="GO" id="GO:0005524">
    <property type="term" value="F:ATP binding"/>
    <property type="evidence" value="ECO:0007669"/>
    <property type="project" value="InterPro"/>
</dbReference>
<evidence type="ECO:0000313" key="4">
    <source>
        <dbReference type="Proteomes" id="UP000030762"/>
    </source>
</evidence>
<dbReference type="STRING" id="1156394.T0RF34"/>